<feature type="transmembrane region" description="Helical" evidence="10">
    <location>
        <begin position="159"/>
        <end position="182"/>
    </location>
</feature>
<reference evidence="27" key="18">
    <citation type="journal article" date="2021" name="Front Med (Lausanne)">
        <title>The Prevalence and Determinants of Fusidic Acid Resistance Among Methicillin-Resistant Staphylococcus aureus Clinical Isolates in China.</title>
        <authorList>
            <person name="Zhao H."/>
            <person name="Wang X."/>
            <person name="Wang B."/>
            <person name="Xu Y."/>
            <person name="Rao L."/>
            <person name="Wan B."/>
            <person name="Guo Y."/>
            <person name="Wu X."/>
            <person name="Yu J."/>
            <person name="Chen L."/>
            <person name="Li M."/>
            <person name="Yu F."/>
        </authorList>
    </citation>
    <scope>NUCLEOTIDE SEQUENCE</scope>
    <source>
        <strain evidence="27">NC-4</strain>
    </source>
</reference>
<evidence type="ECO:0000313" key="13">
    <source>
        <dbReference type="EMBL" id="CAA4085370.1"/>
    </source>
</evidence>
<dbReference type="Proteomes" id="UP000217245">
    <property type="component" value="Chromosome"/>
</dbReference>
<evidence type="ECO:0000313" key="21">
    <source>
        <dbReference type="EMBL" id="CZQ51338.1"/>
    </source>
</evidence>
<dbReference type="EMBL" id="UELG01000004">
    <property type="protein sequence ID" value="SRZ65237.1"/>
    <property type="molecule type" value="Genomic_DNA"/>
</dbReference>
<dbReference type="KEGG" id="sams:NI36_04145"/>
<protein>
    <submittedName>
        <fullName evidence="12 28">ABC transporter permease</fullName>
    </submittedName>
    <submittedName>
        <fullName evidence="13 24">Methionine ABC transporter permease</fullName>
    </submittedName>
    <submittedName>
        <fullName evidence="20">Methionine ABC transporter, permease component</fullName>
    </submittedName>
</protein>
<dbReference type="EMBL" id="JAIGOF010000001">
    <property type="protein sequence ID" value="MBX8593315.1"/>
    <property type="molecule type" value="Genomic_DNA"/>
</dbReference>
<evidence type="ECO:0000313" key="16">
    <source>
        <dbReference type="EMBL" id="CAC6994137.1"/>
    </source>
</evidence>
<dbReference type="EMBL" id="CP023391">
    <property type="protein sequence ID" value="ATC70933.1"/>
    <property type="molecule type" value="Genomic_DNA"/>
</dbReference>
<sequence>MGKSFSEIINEMITMPNIQWPEVWTAIVETLYMTVVSTIFAFILGLILGVLLFLSAKGKSIGARLFYSIVSFIVNLFRAIPFIILILLLIPFTSLILGTISGPTGALPALIIGAAPFYARLVEIAFKEIDKGVIEAAWSMGANTWTVIRKVLLPEAMPALVSGITVTAIALVGSTAVAGVIGAGGLGNLAYLTGFTRNQNDVILVSTVFILIIVFIIQFIGDWLTNKLDKR</sequence>
<feature type="transmembrane region" description="Helical" evidence="10">
    <location>
        <begin position="96"/>
        <end position="119"/>
    </location>
</feature>
<dbReference type="EMBL" id="CP038850">
    <property type="protein sequence ID" value="QCT56686.1"/>
    <property type="molecule type" value="Genomic_DNA"/>
</dbReference>
<name>A0A068E1Q2_STAAU</name>
<evidence type="ECO:0000256" key="9">
    <source>
        <dbReference type="ARBA" id="ARBA00023136"/>
    </source>
</evidence>
<reference evidence="22 43" key="2">
    <citation type="submission" date="2015-01" db="EMBL/GenBank/DDBJ databases">
        <title>Characterization of Swiss Staphylococcus aureus strains involved in food poisoning.</title>
        <authorList>
            <person name="Crovadore J."/>
            <person name="Chablais R."/>
            <person name="Tonacini J."/>
            <person name="Schnyder B."/>
            <person name="Lefort F."/>
        </authorList>
    </citation>
    <scope>NUCLEOTIDE SEQUENCE [LARGE SCALE GENOMIC DNA]</scope>
    <source>
        <strain evidence="22 43">SA-120</strain>
    </source>
</reference>
<reference evidence="12 46" key="7">
    <citation type="submission" date="2017-09" db="EMBL/GenBank/DDBJ databases">
        <title>A single nucleotide polymorphism in the Staphylococcus aureus virulence regulator SaeR abolishes pathogenesis.</title>
        <authorList>
            <person name="Copin R.J."/>
            <person name="Sause W."/>
            <person name="Shopsin B."/>
            <person name="Torres V.J."/>
        </authorList>
    </citation>
    <scope>NUCLEOTIDE SEQUENCE [LARGE SCALE GENOMIC DNA]</scope>
    <source>
        <strain evidence="46">Newman</strain>
        <strain evidence="12">Newman_D2C</strain>
    </source>
</reference>
<dbReference type="PANTHER" id="PTHR30450">
    <property type="entry name" value="ABC TRANSPORTER PERMEASE"/>
    <property type="match status" value="1"/>
</dbReference>
<feature type="transmembrane region" description="Helical" evidence="10">
    <location>
        <begin position="31"/>
        <end position="54"/>
    </location>
</feature>
<evidence type="ECO:0000313" key="19">
    <source>
        <dbReference type="EMBL" id="CAD7353282.1"/>
    </source>
</evidence>
<reference evidence="34 47" key="8">
    <citation type="submission" date="2017-11" db="EMBL/GenBank/DDBJ databases">
        <authorList>
            <person name="Founou R.C."/>
            <person name="Founou L."/>
            <person name="Allam M."/>
            <person name="Ismail A."/>
            <person name="Essack S.Y."/>
        </authorList>
    </citation>
    <scope>NUCLEOTIDE SEQUENCE [LARGE SCALE GENOMIC DNA]</scope>
    <source>
        <strain evidence="34 47">G703N2B1</strain>
    </source>
</reference>
<evidence type="ECO:0000313" key="25">
    <source>
        <dbReference type="EMBL" id="KSA81104.1"/>
    </source>
</evidence>
<dbReference type="Proteomes" id="UP000254502">
    <property type="component" value="Unassembled WGS sequence"/>
</dbReference>
<evidence type="ECO:0000313" key="20">
    <source>
        <dbReference type="EMBL" id="CRI08439.1"/>
    </source>
</evidence>
<evidence type="ECO:0000313" key="43">
    <source>
        <dbReference type="Proteomes" id="UP000032274"/>
    </source>
</evidence>
<feature type="transmembrane region" description="Helical" evidence="10">
    <location>
        <begin position="202"/>
        <end position="224"/>
    </location>
</feature>
<evidence type="ECO:0000313" key="53">
    <source>
        <dbReference type="Proteomes" id="UP000442782"/>
    </source>
</evidence>
<dbReference type="Gene3D" id="1.10.3720.10">
    <property type="entry name" value="MetI-like"/>
    <property type="match status" value="1"/>
</dbReference>
<dbReference type="AlphaFoldDB" id="A0A068E1Q2"/>
<evidence type="ECO:0000313" key="22">
    <source>
        <dbReference type="EMBL" id="KIT96380.1"/>
    </source>
</evidence>
<keyword evidence="6 10" id="KW-0812">Transmembrane</keyword>
<evidence type="ECO:0000313" key="38">
    <source>
        <dbReference type="EMBL" id="SRC22268.1"/>
    </source>
</evidence>
<dbReference type="Proteomes" id="UP000466646">
    <property type="component" value="Unassembled WGS sequence"/>
</dbReference>
<feature type="domain" description="ABC transmembrane type-1" evidence="11">
    <location>
        <begin position="27"/>
        <end position="221"/>
    </location>
</feature>
<dbReference type="Proteomes" id="UP000443708">
    <property type="component" value="Unassembled WGS sequence"/>
</dbReference>
<evidence type="ECO:0000256" key="2">
    <source>
        <dbReference type="ARBA" id="ARBA00007069"/>
    </source>
</evidence>
<dbReference type="PROSITE" id="PS50928">
    <property type="entry name" value="ABC_TM1"/>
    <property type="match status" value="1"/>
</dbReference>
<dbReference type="Proteomes" id="UP000251686">
    <property type="component" value="Unassembled WGS sequence"/>
</dbReference>
<evidence type="ECO:0000313" key="59">
    <source>
        <dbReference type="Proteomes" id="UP000502818"/>
    </source>
</evidence>
<evidence type="ECO:0000313" key="46">
    <source>
        <dbReference type="Proteomes" id="UP000217245"/>
    </source>
</evidence>
<evidence type="ECO:0000313" key="58">
    <source>
        <dbReference type="Proteomes" id="UP000478867"/>
    </source>
</evidence>
<reference evidence="31 56" key="16">
    <citation type="submission" date="2020-01" db="EMBL/GenBank/DDBJ databases">
        <title>Analysis of Virulence and Antimicrobial Resistance Gene Carriage in Staphylococcus aureus Infections in Equids Using Whole Genome Sequencing.</title>
        <authorList>
            <person name="Little S.V."/>
            <person name="Hillhouse A.E."/>
            <person name="Cohen N.D."/>
            <person name="Lawhon S.D."/>
            <person name="Bryan L.K."/>
        </authorList>
    </citation>
    <scope>NUCLEOTIDE SEQUENCE [LARGE SCALE GENOMIC DNA]</scope>
    <source>
        <strain evidence="31 56">61-017</strain>
    </source>
</reference>
<evidence type="ECO:0000313" key="18">
    <source>
        <dbReference type="EMBL" id="CAC8521765.1"/>
    </source>
</evidence>
<evidence type="ECO:0000313" key="12">
    <source>
        <dbReference type="EMBL" id="ATC70933.1"/>
    </source>
</evidence>
<evidence type="ECO:0000256" key="1">
    <source>
        <dbReference type="ARBA" id="ARBA00004651"/>
    </source>
</evidence>
<evidence type="ECO:0000313" key="31">
    <source>
        <dbReference type="EMBL" id="NDP57334.1"/>
    </source>
</evidence>
<dbReference type="EMBL" id="CACTPI010000002">
    <property type="protein sequence ID" value="CAA4085370.1"/>
    <property type="molecule type" value="Genomic_DNA"/>
</dbReference>
<dbReference type="EMBL" id="FJNR01000001">
    <property type="protein sequence ID" value="CZQ51338.1"/>
    <property type="molecule type" value="Genomic_DNA"/>
</dbReference>
<evidence type="ECO:0000313" key="35">
    <source>
        <dbReference type="EMBL" id="QCT56686.1"/>
    </source>
</evidence>
<reference evidence="25" key="5">
    <citation type="journal article" date="2016" name="J. Infect. Dis.">
        <title>Comparative Genomics of Community-Associated Methicillin-Resistant Staphylococcus aureus Shows the Emergence of Clone ST8-USA300 in Geneva, Switzerland.</title>
        <authorList>
            <person name="Von Dach E."/>
            <person name="Diene S.M."/>
            <person name="Fankhauser C."/>
            <person name="Schrenzel J."/>
            <person name="Harbarth S."/>
            <person name="Francois P."/>
        </authorList>
    </citation>
    <scope>NUCLEOTIDE SEQUENCE</scope>
    <source>
        <strain evidence="25">MRSA_S26</strain>
    </source>
</reference>
<evidence type="ECO:0000256" key="3">
    <source>
        <dbReference type="ARBA" id="ARBA00022448"/>
    </source>
</evidence>
<evidence type="ECO:0000313" key="15">
    <source>
        <dbReference type="EMBL" id="CAC5774186.1"/>
    </source>
</evidence>
<comment type="similarity">
    <text evidence="2">Belongs to the binding-protein-dependent transport system permease family. CysTW subfamily.</text>
</comment>
<dbReference type="EMBL" id="LR133917">
    <property type="protein sequence ID" value="VDY47766.1"/>
    <property type="molecule type" value="Genomic_DNA"/>
</dbReference>
<dbReference type="FunFam" id="1.10.3720.10:FF:000002">
    <property type="entry name" value="D-methionine ABC transporter permease MetI"/>
    <property type="match status" value="1"/>
</dbReference>
<dbReference type="Proteomes" id="UP000070985">
    <property type="component" value="Unassembled WGS sequence"/>
</dbReference>
<dbReference type="EMBL" id="WPTS01000020">
    <property type="protein sequence ID" value="MVK34109.1"/>
    <property type="molecule type" value="Genomic_DNA"/>
</dbReference>
<evidence type="ECO:0000313" key="28">
    <source>
        <dbReference type="EMBL" id="MUG51439.1"/>
    </source>
</evidence>
<evidence type="ECO:0000313" key="37">
    <source>
        <dbReference type="EMBL" id="RZI07771.1"/>
    </source>
</evidence>
<evidence type="ECO:0000313" key="36">
    <source>
        <dbReference type="EMBL" id="QJR06994.1"/>
    </source>
</evidence>
<evidence type="ECO:0000313" key="39">
    <source>
        <dbReference type="EMBL" id="SRZ65237.1"/>
    </source>
</evidence>
<dbReference type="EMBL" id="LALQ01000056">
    <property type="protein sequence ID" value="KMR56238.1"/>
    <property type="molecule type" value="Genomic_DNA"/>
</dbReference>
<evidence type="ECO:0000313" key="47">
    <source>
        <dbReference type="Proteomes" id="UP000238775"/>
    </source>
</evidence>
<dbReference type="EMBL" id="JAANEC010000072">
    <property type="protein sequence ID" value="NUY12349.1"/>
    <property type="molecule type" value="Genomic_DNA"/>
</dbReference>
<dbReference type="Proteomes" id="UP000032274">
    <property type="component" value="Unassembled WGS sequence"/>
</dbReference>
<evidence type="ECO:0000313" key="51">
    <source>
        <dbReference type="Proteomes" id="UP000255091"/>
    </source>
</evidence>
<reference evidence="35" key="12">
    <citation type="submission" date="2019-04" db="EMBL/GenBank/DDBJ databases">
        <title>Whole-genome sequencing of local methicillin-resistant S. aureus strain Lr2.</title>
        <authorList>
            <person name="Ullah N."/>
            <person name="Ali A."/>
        </authorList>
    </citation>
    <scope>NUCLEOTIDE SEQUENCE [LARGE SCALE GENOMIC DNA]</scope>
    <source>
        <strain evidence="35">Lr2</strain>
    </source>
</reference>
<dbReference type="Proteomes" id="UP000502818">
    <property type="component" value="Chromosome"/>
</dbReference>
<dbReference type="InterPro" id="IPR035906">
    <property type="entry name" value="MetI-like_sf"/>
</dbReference>
<evidence type="ECO:0000313" key="40">
    <source>
        <dbReference type="EMBL" id="SUK37539.1"/>
    </source>
</evidence>
<dbReference type="Proteomes" id="UP000249918">
    <property type="component" value="Unassembled WGS sequence"/>
</dbReference>
<dbReference type="Proteomes" id="UP000238775">
    <property type="component" value="Unassembled WGS sequence"/>
</dbReference>
<gene>
    <name evidence="13" type="primary">metP_1</name>
    <name evidence="20" type="synonym">metP</name>
    <name evidence="18" type="synonym">metP_2</name>
    <name evidence="25" type="ORF">ACR79_05110</name>
    <name evidence="33" type="ORF">AS572_03675</name>
    <name evidence="20" type="ORF">BN1321_180062</name>
    <name evidence="12" type="ORF">CNH36_04520</name>
    <name evidence="34" type="ORF">CV021_05605</name>
    <name evidence="26" type="ORF">E1948_01625</name>
    <name evidence="35" type="ORF">E1948_04290</name>
    <name evidence="37" type="ORF">EIH03_04810</name>
    <name evidence="24" type="ORF">EP54_12010</name>
    <name evidence="23" type="ORF">EQ90_04095</name>
    <name evidence="21" type="ORF">ERS391062_00087</name>
    <name evidence="28" type="ORF">GAY54_02590</name>
    <name evidence="29" type="ORF">GO814_03050</name>
    <name evidence="30" type="ORF">GO942_02870</name>
    <name evidence="32" type="ORF">GQX37_07290</name>
    <name evidence="31" type="ORF">GZ130_12195</name>
    <name evidence="36" type="ORF">HH313_000818</name>
    <name evidence="27" type="ORF">LB359_05410</name>
    <name evidence="19" type="ORF">NCTC13131_00760</name>
    <name evidence="41" type="ORF">NCTC5664_02876</name>
    <name evidence="40" type="ORF">NCTC6133_00984</name>
    <name evidence="42" type="ORF">NCTC8317_00807</name>
    <name evidence="22" type="ORF">QU38_11150</name>
    <name evidence="14" type="ORF">SAMEA1029512_00735</name>
    <name evidence="13" type="ORF">SAMEA1029528_00544</name>
    <name evidence="38" type="ORF">SAMEA1466929_00571</name>
    <name evidence="39" type="ORF">SAMEA1531725_00844</name>
    <name evidence="15" type="ORF">SAMEA4008575_00279</name>
    <name evidence="16" type="ORF">SAMEA4552975_01003</name>
    <name evidence="17" type="ORF">SAMEA70146418_00659</name>
    <name evidence="18" type="ORF">SAMEA70245418_01822</name>
</gene>
<accession>A0A1E8WPN0</accession>
<evidence type="ECO:0000313" key="27">
    <source>
        <dbReference type="EMBL" id="MCE3361797.1"/>
    </source>
</evidence>
<keyword evidence="9 10" id="KW-0472">Membrane</keyword>
<accession>A0A068E1Q2</accession>
<reference evidence="37 52" key="10">
    <citation type="submission" date="2018-11" db="EMBL/GenBank/DDBJ databases">
        <title>Genomic profiling of Staphylococcus species from a Poultry farm system in KwaZulu-Natal, South Africa.</title>
        <authorList>
            <person name="Amoako D.G."/>
            <person name="Somboro A.M."/>
            <person name="Abia A.L.K."/>
            <person name="Bester L.A."/>
            <person name="Essack S.Y."/>
        </authorList>
    </citation>
    <scope>NUCLEOTIDE SEQUENCE [LARGE SCALE GENOMIC DNA]</scope>
    <source>
        <strain evidence="37 52">SA12</strain>
    </source>
</reference>
<keyword evidence="8" id="KW-0921">Nickel transport</keyword>
<reference evidence="27" key="20">
    <citation type="submission" date="2023-08" db="EMBL/GenBank/DDBJ databases">
        <authorList>
            <person name="Zhao H."/>
            <person name="Wang X."/>
        </authorList>
    </citation>
    <scope>NUCLEOTIDE SEQUENCE</scope>
    <source>
        <strain evidence="27">NC-4</strain>
    </source>
</reference>
<dbReference type="Proteomes" id="UP000052129">
    <property type="component" value="Unassembled WGS sequence"/>
</dbReference>
<accession>A0A0D1GXS8</accession>
<dbReference type="EMBL" id="LALJ01000006">
    <property type="protein sequence ID" value="KMR37359.1"/>
    <property type="molecule type" value="Genomic_DNA"/>
</dbReference>
<evidence type="ECO:0000313" key="56">
    <source>
        <dbReference type="Proteomes" id="UP000466646"/>
    </source>
</evidence>
<evidence type="ECO:0000313" key="23">
    <source>
        <dbReference type="EMBL" id="KMR37359.1"/>
    </source>
</evidence>
<evidence type="ECO:0000256" key="10">
    <source>
        <dbReference type="RuleBase" id="RU363032"/>
    </source>
</evidence>
<evidence type="ECO:0000256" key="4">
    <source>
        <dbReference type="ARBA" id="ARBA00022475"/>
    </source>
</evidence>
<dbReference type="Proteomes" id="UP000505390">
    <property type="component" value="Unassembled WGS sequence"/>
</dbReference>
<keyword evidence="8" id="KW-0406">Ion transport</keyword>
<dbReference type="EMBL" id="UHAQ01000003">
    <property type="protein sequence ID" value="SUK87718.1"/>
    <property type="molecule type" value="Genomic_DNA"/>
</dbReference>
<dbReference type="Proteomes" id="UP000309390">
    <property type="component" value="Unassembled WGS sequence"/>
</dbReference>
<dbReference type="Proteomes" id="UP000463077">
    <property type="component" value="Unassembled WGS sequence"/>
</dbReference>
<evidence type="ECO:0000313" key="30">
    <source>
        <dbReference type="EMBL" id="MVM09636.1"/>
    </source>
</evidence>
<dbReference type="EMBL" id="UHAP01000001">
    <property type="protein sequence ID" value="SUK37539.1"/>
    <property type="molecule type" value="Genomic_DNA"/>
</dbReference>
<evidence type="ECO:0000313" key="33">
    <source>
        <dbReference type="EMBL" id="OWT17545.1"/>
    </source>
</evidence>
<dbReference type="EMBL" id="RQTF01000068">
    <property type="protein sequence ID" value="RZI07771.1"/>
    <property type="molecule type" value="Genomic_DNA"/>
</dbReference>
<dbReference type="GO" id="GO:0048473">
    <property type="term" value="P:D-methionine transmembrane transport"/>
    <property type="evidence" value="ECO:0007669"/>
    <property type="project" value="TreeGrafter"/>
</dbReference>
<dbReference type="SUPFAM" id="SSF161098">
    <property type="entry name" value="MetI-like"/>
    <property type="match status" value="1"/>
</dbReference>
<dbReference type="PANTHER" id="PTHR30450:SF1">
    <property type="entry name" value="D-METHIONINE TRANSPORT SYSTEM PERMEASE PROTEIN METI-RELATED"/>
    <property type="match status" value="1"/>
</dbReference>
<dbReference type="EMBL" id="UAUZ02000002">
    <property type="protein sequence ID" value="CAD7353282.1"/>
    <property type="molecule type" value="Genomic_DNA"/>
</dbReference>
<dbReference type="Pfam" id="PF00528">
    <property type="entry name" value="BPD_transp_1"/>
    <property type="match status" value="1"/>
</dbReference>
<dbReference type="Proteomes" id="UP000197894">
    <property type="component" value="Unassembled WGS sequence"/>
</dbReference>
<evidence type="ECO:0000313" key="48">
    <source>
        <dbReference type="Proteomes" id="UP000249918"/>
    </source>
</evidence>
<dbReference type="EMBL" id="CVOQ01000010">
    <property type="protein sequence ID" value="CRI08439.1"/>
    <property type="molecule type" value="Genomic_DNA"/>
</dbReference>
<evidence type="ECO:0000313" key="54">
    <source>
        <dbReference type="Proteomes" id="UP000443708"/>
    </source>
</evidence>
<dbReference type="EMBL" id="CACTOE010000004">
    <property type="protein sequence ID" value="CAA4094995.1"/>
    <property type="molecule type" value="Genomic_DNA"/>
</dbReference>
<organism evidence="24">
    <name type="scientific">Staphylococcus aureus</name>
    <dbReference type="NCBI Taxonomy" id="1280"/>
    <lineage>
        <taxon>Bacteria</taxon>
        <taxon>Bacillati</taxon>
        <taxon>Bacillota</taxon>
        <taxon>Bacilli</taxon>
        <taxon>Bacillales</taxon>
        <taxon>Staphylococcaceae</taxon>
        <taxon>Staphylococcus</taxon>
    </lineage>
</organism>
<dbReference type="SMR" id="A0A068E1Q2"/>
<dbReference type="EMBL" id="UDJK01000002">
    <property type="protein sequence ID" value="SRC22268.1"/>
    <property type="molecule type" value="Genomic_DNA"/>
</dbReference>
<evidence type="ECO:0000313" key="63">
    <source>
        <dbReference type="Proteomes" id="UP000507485"/>
    </source>
</evidence>
<dbReference type="PATRIC" id="fig|1280.10758.peg.781"/>
<dbReference type="EMBL" id="JXIG01000628">
    <property type="protein sequence ID" value="KIT96380.1"/>
    <property type="molecule type" value="Genomic_DNA"/>
</dbReference>
<dbReference type="EMBL" id="CP053070">
    <property type="protein sequence ID" value="QJR06994.1"/>
    <property type="molecule type" value="Genomic_DNA"/>
</dbReference>
<dbReference type="EMBL" id="WPXC01000006">
    <property type="protein sequence ID" value="MVM09636.1"/>
    <property type="molecule type" value="Genomic_DNA"/>
</dbReference>
<feature type="transmembrane region" description="Helical" evidence="10">
    <location>
        <begin position="66"/>
        <end position="90"/>
    </location>
</feature>
<reference evidence="20 44" key="3">
    <citation type="submission" date="2015-04" db="EMBL/GenBank/DDBJ databases">
        <authorList>
            <person name="Syromyatnikov M.Y."/>
            <person name="Popov V.N."/>
        </authorList>
    </citation>
    <scope>NUCLEOTIDE SEQUENCE [LARGE SCALE GENOMIC DNA]</scope>
    <source>
        <strain evidence="20 44">AH1</strain>
    </source>
</reference>
<keyword evidence="3 10" id="KW-0813">Transport</keyword>
<evidence type="ECO:0000256" key="8">
    <source>
        <dbReference type="ARBA" id="ARBA00023112"/>
    </source>
</evidence>
<dbReference type="Proteomes" id="UP000507485">
    <property type="component" value="Unassembled WGS sequence"/>
</dbReference>
<dbReference type="EMBL" id="PGWZ01000343">
    <property type="protein sequence ID" value="PPJ75170.1"/>
    <property type="molecule type" value="Genomic_DNA"/>
</dbReference>
<reference evidence="33 45" key="6">
    <citation type="journal article" date="2017" name="BMC Genomics">
        <title>Prophages and adaptation of Staphylococcus aureus ST398 to the human clinic.</title>
        <authorList>
            <consortium name="Regional Infection Control Group of the Centre Region"/>
            <person name="Diene S.M."/>
            <person name="Corvaglia A.R."/>
            <person name="Francois P."/>
            <person name="van der Mee-Marquet N."/>
        </authorList>
    </citation>
    <scope>NUCLEOTIDE SEQUENCE [LARGE SCALE GENOMIC DNA]</scope>
    <source>
        <strain evidence="33 45">SA13-246</strain>
    </source>
</reference>
<evidence type="ECO:0000313" key="41">
    <source>
        <dbReference type="EMBL" id="SUK87718.1"/>
    </source>
</evidence>
<evidence type="ECO:0000313" key="14">
    <source>
        <dbReference type="EMBL" id="CAA4094995.1"/>
    </source>
</evidence>
<dbReference type="Proteomes" id="UP000039437">
    <property type="component" value="Unassembled WGS sequence"/>
</dbReference>
<evidence type="ECO:0000313" key="55">
    <source>
        <dbReference type="Proteomes" id="UP000463077"/>
    </source>
</evidence>
<evidence type="ECO:0000313" key="64">
    <source>
        <dbReference type="Proteomes" id="UP000547874"/>
    </source>
</evidence>
<dbReference type="Proteomes" id="UP000442782">
    <property type="component" value="Unassembled WGS sequence"/>
</dbReference>
<dbReference type="Proteomes" id="UP000255091">
    <property type="component" value="Unassembled WGS sequence"/>
</dbReference>
<keyword evidence="5" id="KW-0533">Nickel</keyword>
<evidence type="ECO:0000256" key="7">
    <source>
        <dbReference type="ARBA" id="ARBA00022989"/>
    </source>
</evidence>
<dbReference type="Proteomes" id="UP000507112">
    <property type="component" value="Unassembled WGS sequence"/>
</dbReference>
<reference evidence="26" key="19">
    <citation type="submission" date="2021-08" db="EMBL/GenBank/DDBJ databases">
        <title>Whole-genome sequencing of local methicillin-resistant S. aureus strain Lr2.</title>
        <authorList>
            <person name="Ali A."/>
            <person name="Ullah N."/>
        </authorList>
    </citation>
    <scope>NUCLEOTIDE SEQUENCE</scope>
    <source>
        <strain evidence="26">Lr2</strain>
    </source>
</reference>
<evidence type="ECO:0000313" key="44">
    <source>
        <dbReference type="Proteomes" id="UP000039437"/>
    </source>
</evidence>
<evidence type="ECO:0000313" key="24">
    <source>
        <dbReference type="EMBL" id="KMR56238.1"/>
    </source>
</evidence>
<evidence type="ECO:0000313" key="17">
    <source>
        <dbReference type="EMBL" id="CAC8199384.1"/>
    </source>
</evidence>
<dbReference type="EMBL" id="LNJK01000002">
    <property type="protein sequence ID" value="OWT17545.1"/>
    <property type="molecule type" value="Genomic_DNA"/>
</dbReference>
<dbReference type="KEGG" id="saur:SABB_00861"/>
<evidence type="ECO:0000256" key="5">
    <source>
        <dbReference type="ARBA" id="ARBA00022596"/>
    </source>
</evidence>
<evidence type="ECO:0000313" key="50">
    <source>
        <dbReference type="Proteomes" id="UP000254502"/>
    </source>
</evidence>
<dbReference type="EMBL" id="LFVP01000002">
    <property type="protein sequence ID" value="KSA81104.1"/>
    <property type="molecule type" value="Genomic_DNA"/>
</dbReference>
<evidence type="ECO:0000313" key="52">
    <source>
        <dbReference type="Proteomes" id="UP000294017"/>
    </source>
</evidence>
<dbReference type="InterPro" id="IPR051322">
    <property type="entry name" value="AA_ABC_Transporter_Permease"/>
</dbReference>
<reference evidence="48 49" key="9">
    <citation type="submission" date="2018-06" db="EMBL/GenBank/DDBJ databases">
        <authorList>
            <consortium name="Pathogen Informatics"/>
            <person name="Doyle S."/>
        </authorList>
    </citation>
    <scope>NUCLEOTIDE SEQUENCE [LARGE SCALE GENOMIC DNA]</scope>
    <source>
        <strain evidence="38 48">EOE047</strain>
        <strain evidence="39 49">EOE173</strain>
        <strain evidence="41 50">NCTC5664</strain>
        <strain evidence="40 51">NCTC6133</strain>
    </source>
</reference>
<reference evidence="57 58" key="13">
    <citation type="submission" date="2019-11" db="EMBL/GenBank/DDBJ databases">
        <title>Implementation of targeted gown and glove precautions to prevent Staphylococcus aureus acquisition in community-based nursing homes.</title>
        <authorList>
            <person name="Stine O.C."/>
        </authorList>
    </citation>
    <scope>NUCLEOTIDE SEQUENCE [LARGE SCALE GENOMIC DNA]</scope>
    <source>
        <strain evidence="30 58">S_1081.LBCF.DN</strain>
        <strain evidence="29 57">S_2062.LAUP.DI</strain>
    </source>
</reference>
<evidence type="ECO:0000313" key="29">
    <source>
        <dbReference type="EMBL" id="MVK34109.1"/>
    </source>
</evidence>
<reference evidence="24" key="1">
    <citation type="journal article" date="2015" name="J. Infect. Dis.">
        <title>Parallel Epidemics of Community-Associated Methicillin-Resistant Staphylococcus aureus USA300 Infection in North and South America.</title>
        <authorList>
            <person name="Planet P.J."/>
            <person name="Diaz L."/>
            <person name="Kolokotronis S.O."/>
            <person name="Narechania A."/>
            <person name="Reyes J."/>
            <person name="Xing G."/>
            <person name="Rincon S."/>
            <person name="Smith H."/>
            <person name="Panesso D."/>
            <person name="Ryan C."/>
            <person name="Smith D.P."/>
            <person name="Guzman M."/>
            <person name="Zurita J."/>
            <person name="Sebra R."/>
            <person name="Deikus G."/>
            <person name="Nolan R.L."/>
            <person name="Tenover F.C."/>
            <person name="Weinstock G.M."/>
            <person name="Robinson D.A."/>
            <person name="Arias C.A."/>
        </authorList>
    </citation>
    <scope>NUCLEOTIDE SEQUENCE</scope>
    <source>
        <strain evidence="23">CA15</strain>
        <strain evidence="24">M121</strain>
    </source>
</reference>
<dbReference type="Proteomes" id="UP000507408">
    <property type="component" value="Unassembled WGS sequence"/>
</dbReference>
<evidence type="ECO:0000313" key="26">
    <source>
        <dbReference type="EMBL" id="MBX8593315.1"/>
    </source>
</evidence>
<dbReference type="Proteomes" id="UP001200271">
    <property type="component" value="Unassembled WGS sequence"/>
</dbReference>
<keyword evidence="7 10" id="KW-1133">Transmembrane helix</keyword>
<dbReference type="EMBL" id="WFHO01000005">
    <property type="protein sequence ID" value="MUG51439.1"/>
    <property type="molecule type" value="Genomic_DNA"/>
</dbReference>
<reference evidence="32 64" key="15">
    <citation type="journal article" date="2020" name="J. Antimicrob. Chemother.">
        <title>Detection of heterogeneous vancomycin intermediate resistance in MRSA isolates from Latin America.</title>
        <authorList>
            <person name="Castro B.E."/>
            <person name="Berrio M."/>
            <person name="Vargas M.L."/>
            <person name="Carvajal L.P."/>
            <person name="Millan L.V."/>
            <person name="Rios R."/>
            <person name="Hernandez A.K."/>
            <person name="Rincon S."/>
            <person name="Cubides P."/>
            <person name="Forero E."/>
            <person name="Dinh A."/>
            <person name="Seas C."/>
            <person name="Munita J.M."/>
            <person name="Arias C.A."/>
            <person name="Reyes J."/>
            <person name="Diaz L."/>
        </authorList>
    </citation>
    <scope>NUCLEOTIDE SEQUENCE [LARGE SCALE GENOMIC DNA]</scope>
    <source>
        <strain evidence="32 64">UE1097</strain>
    </source>
</reference>
<dbReference type="GO" id="GO:0015675">
    <property type="term" value="P:nickel cation transport"/>
    <property type="evidence" value="ECO:0007669"/>
    <property type="project" value="UniProtKB-KW"/>
</dbReference>
<reference evidence="53 54" key="14">
    <citation type="submission" date="2019-12" db="EMBL/GenBank/DDBJ databases">
        <authorList>
            <consortium name="Pathogen Informatics"/>
        </authorList>
    </citation>
    <scope>NUCLEOTIDE SEQUENCE [LARGE SCALE GENOMIC DNA]</scope>
    <source>
        <strain evidence="21">1943STDY5698364</strain>
        <strain evidence="16 63">A13</strain>
        <strain evidence="17 61">MOS105</strain>
        <strain evidence="18 62">MOS222</strain>
        <strain evidence="19">NCTC13131</strain>
        <strain evidence="42">NCTC8317</strain>
        <strain evidence="13 54">S040_N01_C01</strain>
        <strain evidence="14 53">S087_N01_C01</strain>
        <strain evidence="15 60">SG160</strain>
    </source>
</reference>
<dbReference type="GO" id="GO:0005886">
    <property type="term" value="C:plasma membrane"/>
    <property type="evidence" value="ECO:0007669"/>
    <property type="project" value="UniProtKB-SubCell"/>
</dbReference>
<dbReference type="EMBL" id="CAIIGD010000002">
    <property type="protein sequence ID" value="CAC8199384.1"/>
    <property type="molecule type" value="Genomic_DNA"/>
</dbReference>
<dbReference type="EMBL" id="JAAFLG010000034">
    <property type="protein sequence ID" value="NDP57334.1"/>
    <property type="molecule type" value="Genomic_DNA"/>
</dbReference>
<dbReference type="EMBL" id="JAIUEN010000031">
    <property type="protein sequence ID" value="MCE3361797.1"/>
    <property type="molecule type" value="Genomic_DNA"/>
</dbReference>
<evidence type="ECO:0000313" key="60">
    <source>
        <dbReference type="Proteomes" id="UP000505390"/>
    </source>
</evidence>
<comment type="subcellular location">
    <subcellularLocation>
        <location evidence="1 10">Cell membrane</location>
        <topology evidence="1 10">Multi-pass membrane protein</topology>
    </subcellularLocation>
</comment>
<dbReference type="Proteomes" id="UP000547874">
    <property type="component" value="Unassembled WGS sequence"/>
</dbReference>
<dbReference type="Proteomes" id="UP000294017">
    <property type="component" value="Unassembled WGS sequence"/>
</dbReference>
<dbReference type="Proteomes" id="UP000250286">
    <property type="component" value="Unassembled WGS sequence"/>
</dbReference>
<dbReference type="OMA" id="WDTLYMV"/>
<dbReference type="EMBL" id="CAIGXB010000001">
    <property type="protein sequence ID" value="CAC5774186.1"/>
    <property type="molecule type" value="Genomic_DNA"/>
</dbReference>
<evidence type="ECO:0000313" key="57">
    <source>
        <dbReference type="Proteomes" id="UP000471199"/>
    </source>
</evidence>
<evidence type="ECO:0000259" key="11">
    <source>
        <dbReference type="PROSITE" id="PS50928"/>
    </source>
</evidence>
<dbReference type="EMBL" id="CAIHOM010000001">
    <property type="protein sequence ID" value="CAC6994137.1"/>
    <property type="molecule type" value="Genomic_DNA"/>
</dbReference>
<evidence type="ECO:0000256" key="6">
    <source>
        <dbReference type="ARBA" id="ARBA00022692"/>
    </source>
</evidence>
<evidence type="ECO:0000313" key="61">
    <source>
        <dbReference type="Proteomes" id="UP000507112"/>
    </source>
</evidence>
<evidence type="ECO:0000313" key="42">
    <source>
        <dbReference type="EMBL" id="VDY47766.1"/>
    </source>
</evidence>
<reference evidence="25" key="4">
    <citation type="submission" date="2015-06" db="EMBL/GenBank/DDBJ databases">
        <authorList>
            <person name="Diene S.M."/>
            <person name="Von Dach E."/>
            <person name="Fankhauser C."/>
            <person name="Schrenzel J."/>
            <person name="Harbarth S."/>
            <person name="Francois P."/>
        </authorList>
    </citation>
    <scope>NUCLEOTIDE SEQUENCE</scope>
    <source>
        <strain evidence="25">MRSA_S26</strain>
    </source>
</reference>
<dbReference type="CDD" id="cd06261">
    <property type="entry name" value="TM_PBP2"/>
    <property type="match status" value="1"/>
</dbReference>
<dbReference type="Proteomes" id="UP000478867">
    <property type="component" value="Unassembled WGS sequence"/>
</dbReference>
<keyword evidence="4" id="KW-1003">Cell membrane</keyword>
<evidence type="ECO:0000313" key="45">
    <source>
        <dbReference type="Proteomes" id="UP000197894"/>
    </source>
</evidence>
<evidence type="ECO:0000313" key="49">
    <source>
        <dbReference type="Proteomes" id="UP000250286"/>
    </source>
</evidence>
<dbReference type="Proteomes" id="UP000471199">
    <property type="component" value="Unassembled WGS sequence"/>
</dbReference>
<dbReference type="RefSeq" id="WP_000520233.1">
    <property type="nucleotide sequence ID" value="NC_021670.1"/>
</dbReference>
<dbReference type="Proteomes" id="UP000280323">
    <property type="component" value="Chromosome"/>
</dbReference>
<evidence type="ECO:0000313" key="62">
    <source>
        <dbReference type="Proteomes" id="UP000507408"/>
    </source>
</evidence>
<proteinExistence type="inferred from homology"/>
<reference evidence="36 59" key="17">
    <citation type="submission" date="2020-04" db="EMBL/GenBank/DDBJ databases">
        <authorList>
            <person name="Kim J.-M."/>
            <person name="Chung S.H."/>
            <person name="Kim I."/>
            <person name="Kim J.-S."/>
        </authorList>
    </citation>
    <scope>NUCLEOTIDE SEQUENCE [LARGE SCALE GENOMIC DNA]</scope>
    <source>
        <strain evidence="36">HL20709</strain>
    </source>
</reference>
<dbReference type="InterPro" id="IPR000515">
    <property type="entry name" value="MetI-like"/>
</dbReference>
<evidence type="ECO:0000313" key="34">
    <source>
        <dbReference type="EMBL" id="PPJ75170.1"/>
    </source>
</evidence>
<dbReference type="EMBL" id="CAIIKR010000004">
    <property type="protein sequence ID" value="CAC8521765.1"/>
    <property type="molecule type" value="Genomic_DNA"/>
</dbReference>
<evidence type="ECO:0000313" key="32">
    <source>
        <dbReference type="EMBL" id="NUY12349.1"/>
    </source>
</evidence>
<reference evidence="28 55" key="11">
    <citation type="journal article" date="2019" name="Int. J. Infect. Dis.">
        <title>Characterization of a community-acquired methicillin-resistant sequence type 338 Staphylococcus aureus strain containing a staphylococcal cassette chromosome mec type VT.</title>
        <authorList>
            <person name="Chen Y."/>
            <person name="Hong J."/>
            <person name="Chen Y."/>
            <person name="Wang H."/>
            <person name="Yu Y."/>
            <person name="Qu T."/>
        </authorList>
    </citation>
    <scope>NUCLEOTIDE SEQUENCE [LARGE SCALE GENOMIC DNA]</scope>
    <source>
        <strain evidence="28 55">LJ05</strain>
    </source>
</reference>